<dbReference type="RefSeq" id="WP_336204364.1">
    <property type="nucleotide sequence ID" value="NZ_JBANEI010000035.1"/>
</dbReference>
<organism evidence="1 2">
    <name type="scientific">Erwinia aphidicola</name>
    <dbReference type="NCBI Taxonomy" id="68334"/>
    <lineage>
        <taxon>Bacteria</taxon>
        <taxon>Pseudomonadati</taxon>
        <taxon>Pseudomonadota</taxon>
        <taxon>Gammaproteobacteria</taxon>
        <taxon>Enterobacterales</taxon>
        <taxon>Erwiniaceae</taxon>
        <taxon>Erwinia</taxon>
    </lineage>
</organism>
<comment type="caution">
    <text evidence="1">The sequence shown here is derived from an EMBL/GenBank/DDBJ whole genome shotgun (WGS) entry which is preliminary data.</text>
</comment>
<reference evidence="1 2" key="1">
    <citation type="submission" date="2024-02" db="EMBL/GenBank/DDBJ databases">
        <title>First report Erwinia aphidicola in onion in Chile.</title>
        <authorList>
            <person name="Valenzuela M."/>
            <person name="Pena M."/>
            <person name="Dutta B."/>
        </authorList>
    </citation>
    <scope>NUCLEOTIDE SEQUENCE [LARGE SCALE GENOMIC DNA]</scope>
    <source>
        <strain evidence="1 2">QCJ3A</strain>
    </source>
</reference>
<dbReference type="Proteomes" id="UP001306592">
    <property type="component" value="Unassembled WGS sequence"/>
</dbReference>
<proteinExistence type="predicted"/>
<dbReference type="EMBL" id="JBANEI010000035">
    <property type="protein sequence ID" value="MEI2684583.1"/>
    <property type="molecule type" value="Genomic_DNA"/>
</dbReference>
<sequence>MEKLTATQQKMINSLSVGKKIKSPYSQTGNALRRMGLVKFACFVGWFLTNEGVKHATGEAS</sequence>
<keyword evidence="2" id="KW-1185">Reference proteome</keyword>
<evidence type="ECO:0000313" key="1">
    <source>
        <dbReference type="EMBL" id="MEI2684583.1"/>
    </source>
</evidence>
<evidence type="ECO:0000313" key="2">
    <source>
        <dbReference type="Proteomes" id="UP001306592"/>
    </source>
</evidence>
<gene>
    <name evidence="1" type="ORF">V8N49_23500</name>
</gene>
<protein>
    <submittedName>
        <fullName evidence="1">Uncharacterized protein</fullName>
    </submittedName>
</protein>
<accession>A0ABU8DM63</accession>
<name>A0ABU8DM63_ERWAP</name>